<evidence type="ECO:0000313" key="2">
    <source>
        <dbReference type="EMBL" id="KYJ86758.1"/>
    </source>
</evidence>
<keyword evidence="3" id="KW-1185">Reference proteome</keyword>
<organism evidence="2 3">
    <name type="scientific">Sulfurovum riftiae</name>
    <dbReference type="NCBI Taxonomy" id="1630136"/>
    <lineage>
        <taxon>Bacteria</taxon>
        <taxon>Pseudomonadati</taxon>
        <taxon>Campylobacterota</taxon>
        <taxon>Epsilonproteobacteria</taxon>
        <taxon>Campylobacterales</taxon>
        <taxon>Sulfurovaceae</taxon>
        <taxon>Sulfurovum</taxon>
    </lineage>
</organism>
<reference evidence="2 3" key="1">
    <citation type="submission" date="2015-11" db="EMBL/GenBank/DDBJ databases">
        <title>Draft genome of Sulfurovum riftiae 1812E, a member of the Epsilonproteobacteria isolated from the tube of the deep-sea hydrothermal vent tubewom Riftia pachyptila.</title>
        <authorList>
            <person name="Vetriani C."/>
            <person name="Giovannelli D."/>
        </authorList>
    </citation>
    <scope>NUCLEOTIDE SEQUENCE [LARGE SCALE GENOMIC DNA]</scope>
    <source>
        <strain evidence="2 3">1812E</strain>
    </source>
</reference>
<dbReference type="RefSeq" id="WP_067330079.1">
    <property type="nucleotide sequence ID" value="NZ_LNKT01000012.1"/>
</dbReference>
<proteinExistence type="predicted"/>
<dbReference type="PANTHER" id="PTHR40940">
    <property type="entry name" value="PROTEIN BATD-RELATED"/>
    <property type="match status" value="1"/>
</dbReference>
<evidence type="ECO:0000313" key="3">
    <source>
        <dbReference type="Proteomes" id="UP000075359"/>
    </source>
</evidence>
<keyword evidence="1" id="KW-0472">Membrane</keyword>
<evidence type="ECO:0000256" key="1">
    <source>
        <dbReference type="SAM" id="Phobius"/>
    </source>
</evidence>
<keyword evidence="1" id="KW-0812">Transmembrane</keyword>
<dbReference type="PANTHER" id="PTHR40940:SF1">
    <property type="entry name" value="PROTEIN BATD"/>
    <property type="match status" value="1"/>
</dbReference>
<comment type="caution">
    <text evidence="2">The sequence shown here is derived from an EMBL/GenBank/DDBJ whole genome shotgun (WGS) entry which is preliminary data.</text>
</comment>
<sequence length="418" mass="48112">MQSKTVFLFLFLTMMLFGVEGRMRVYLQPHETLYTSQKATVAVELLTDAFSITDARITFPSSSKYIVNAPKSAAYIQKEEIEDNDWQVVHYEYEVYALQAGELEIGAVKAAFSASMGYGQPKKEFVLESEPLHFSVLSPKGIKKEQFVLVTDNYSMTQKINPKKSELIVGDAIEVEVTQKAHGVPDILLKPIHYKSTSELRVYEKEPELQSGLKGKFDVSRTDRFTFVATAEGNVSIPEQRSVWWDSISEKVTVETIPAMHFTVIADPQITLDEKQKKQKMVLIYVTVSVLFLFLFYKAVSPSLIRHWNRRRIAYAKSEKGRYEKLLKSVEKENTAAIYRDLYVWLEVAAGDTKIESFKDIYEKYPQFKEGLSMFEERLVSPEVLDRRYFISILDALRETLIHSTQKDRSDLIDRLNP</sequence>
<dbReference type="AlphaFoldDB" id="A0A151CGU6"/>
<dbReference type="EMBL" id="LNKT01000012">
    <property type="protein sequence ID" value="KYJ86758.1"/>
    <property type="molecule type" value="Genomic_DNA"/>
</dbReference>
<name>A0A151CGU6_9BACT</name>
<protein>
    <recommendedName>
        <fullName evidence="4">BatD protein</fullName>
    </recommendedName>
</protein>
<evidence type="ECO:0008006" key="4">
    <source>
        <dbReference type="Google" id="ProtNLM"/>
    </source>
</evidence>
<dbReference type="Proteomes" id="UP000075359">
    <property type="component" value="Unassembled WGS sequence"/>
</dbReference>
<feature type="transmembrane region" description="Helical" evidence="1">
    <location>
        <begin position="282"/>
        <end position="300"/>
    </location>
</feature>
<dbReference type="InterPro" id="IPR025738">
    <property type="entry name" value="BatD"/>
</dbReference>
<keyword evidence="1" id="KW-1133">Transmembrane helix</keyword>
<dbReference type="STRING" id="1630136.AS592_07985"/>
<accession>A0A151CGU6</accession>
<gene>
    <name evidence="2" type="ORF">AS592_07985</name>
</gene>